<organism evidence="1 2">
    <name type="scientific">Gregarina niphandrodes</name>
    <name type="common">Septate eugregarine</name>
    <dbReference type="NCBI Taxonomy" id="110365"/>
    <lineage>
        <taxon>Eukaryota</taxon>
        <taxon>Sar</taxon>
        <taxon>Alveolata</taxon>
        <taxon>Apicomplexa</taxon>
        <taxon>Conoidasida</taxon>
        <taxon>Gregarinasina</taxon>
        <taxon>Eugregarinorida</taxon>
        <taxon>Gregarinidae</taxon>
        <taxon>Gregarina</taxon>
    </lineage>
</organism>
<proteinExistence type="predicted"/>
<dbReference type="VEuPathDB" id="CryptoDB:GNI_059770"/>
<dbReference type="RefSeq" id="XP_011134484.1">
    <property type="nucleotide sequence ID" value="XM_011136182.1"/>
</dbReference>
<comment type="caution">
    <text evidence="1">The sequence shown here is derived from an EMBL/GenBank/DDBJ whole genome shotgun (WGS) entry which is preliminary data.</text>
</comment>
<feature type="non-terminal residue" evidence="1">
    <location>
        <position position="1"/>
    </location>
</feature>
<gene>
    <name evidence="1" type="ORF">GNI_059770</name>
</gene>
<accession>A0A023B8F0</accession>
<name>A0A023B8F0_GRENI</name>
<evidence type="ECO:0000313" key="2">
    <source>
        <dbReference type="Proteomes" id="UP000019763"/>
    </source>
</evidence>
<dbReference type="AlphaFoldDB" id="A0A023B8F0"/>
<keyword evidence="2" id="KW-1185">Reference proteome</keyword>
<dbReference type="EMBL" id="AFNH02000454">
    <property type="protein sequence ID" value="EZG69104.1"/>
    <property type="molecule type" value="Genomic_DNA"/>
</dbReference>
<dbReference type="Proteomes" id="UP000019763">
    <property type="component" value="Unassembled WGS sequence"/>
</dbReference>
<evidence type="ECO:0000313" key="1">
    <source>
        <dbReference type="EMBL" id="EZG69104.1"/>
    </source>
</evidence>
<dbReference type="GeneID" id="22912187"/>
<protein>
    <submittedName>
        <fullName evidence="1">Uncharacterized protein</fullName>
    </submittedName>
</protein>
<reference evidence="1" key="1">
    <citation type="submission" date="2013-12" db="EMBL/GenBank/DDBJ databases">
        <authorList>
            <person name="Omoto C.K."/>
            <person name="Sibley D."/>
            <person name="Venepally P."/>
            <person name="Hadjithomas M."/>
            <person name="Karamycheva S."/>
            <person name="Brunk B."/>
            <person name="Roos D."/>
            <person name="Caler E."/>
            <person name="Lorenzi H."/>
        </authorList>
    </citation>
    <scope>NUCLEOTIDE SEQUENCE</scope>
</reference>
<sequence>NQYILVSGAKFYEHDLYTILYLDLDAFLSIGIKLYDC</sequence>